<evidence type="ECO:0000259" key="1">
    <source>
        <dbReference type="PROSITE" id="PS50902"/>
    </source>
</evidence>
<keyword evidence="3" id="KW-1185">Reference proteome</keyword>
<dbReference type="Proteomes" id="UP000677913">
    <property type="component" value="Unassembled WGS sequence"/>
</dbReference>
<dbReference type="Gene3D" id="3.40.50.360">
    <property type="match status" value="1"/>
</dbReference>
<comment type="caution">
    <text evidence="2">The sequence shown here is derived from an EMBL/GenBank/DDBJ whole genome shotgun (WGS) entry which is preliminary data.</text>
</comment>
<reference evidence="2" key="1">
    <citation type="submission" date="2021-04" db="EMBL/GenBank/DDBJ databases">
        <title>Genome based classification of Actinospica acidithermotolerans sp. nov., an actinobacterium isolated from an Indonesian hot spring.</title>
        <authorList>
            <person name="Kusuma A.B."/>
            <person name="Putra K.E."/>
            <person name="Nafisah S."/>
            <person name="Loh J."/>
            <person name="Nouioui I."/>
            <person name="Goodfellow M."/>
        </authorList>
    </citation>
    <scope>NUCLEOTIDE SEQUENCE</scope>
    <source>
        <strain evidence="2">DSM 45618</strain>
    </source>
</reference>
<dbReference type="GO" id="GO:0006783">
    <property type="term" value="P:heme biosynthetic process"/>
    <property type="evidence" value="ECO:0007669"/>
    <property type="project" value="TreeGrafter"/>
</dbReference>
<dbReference type="RefSeq" id="WP_211464376.1">
    <property type="nucleotide sequence ID" value="NZ_JAGSXH010000007.1"/>
</dbReference>
<organism evidence="2 3">
    <name type="scientific">Actinocrinis puniceicyclus</name>
    <dbReference type="NCBI Taxonomy" id="977794"/>
    <lineage>
        <taxon>Bacteria</taxon>
        <taxon>Bacillati</taxon>
        <taxon>Actinomycetota</taxon>
        <taxon>Actinomycetes</taxon>
        <taxon>Catenulisporales</taxon>
        <taxon>Actinospicaceae</taxon>
        <taxon>Actinocrinis</taxon>
    </lineage>
</organism>
<dbReference type="SUPFAM" id="SSF52218">
    <property type="entry name" value="Flavoproteins"/>
    <property type="match status" value="1"/>
</dbReference>
<dbReference type="InterPro" id="IPR029039">
    <property type="entry name" value="Flavoprotein-like_sf"/>
</dbReference>
<dbReference type="PROSITE" id="PS50902">
    <property type="entry name" value="FLAVODOXIN_LIKE"/>
    <property type="match status" value="1"/>
</dbReference>
<name>A0A8J7WH46_9ACTN</name>
<dbReference type="EMBL" id="JAGSXH010000007">
    <property type="protein sequence ID" value="MBS2962083.1"/>
    <property type="molecule type" value="Genomic_DNA"/>
</dbReference>
<dbReference type="PANTHER" id="PTHR38030">
    <property type="entry name" value="PROTOPORPHYRINOGEN IX DEHYDROGENASE [MENAQUINONE]"/>
    <property type="match status" value="1"/>
</dbReference>
<dbReference type="GO" id="GO:0070819">
    <property type="term" value="F:menaquinone-dependent protoporphyrinogen oxidase activity"/>
    <property type="evidence" value="ECO:0007669"/>
    <property type="project" value="TreeGrafter"/>
</dbReference>
<dbReference type="Pfam" id="PF12724">
    <property type="entry name" value="Flavodoxin_5"/>
    <property type="match status" value="1"/>
</dbReference>
<protein>
    <submittedName>
        <fullName evidence="2">Flavodoxin domain-containing protein</fullName>
    </submittedName>
</protein>
<proteinExistence type="predicted"/>
<dbReference type="InterPro" id="IPR026816">
    <property type="entry name" value="Flavodoxin_dom"/>
</dbReference>
<accession>A0A8J7WH46</accession>
<evidence type="ECO:0000313" key="2">
    <source>
        <dbReference type="EMBL" id="MBS2962083.1"/>
    </source>
</evidence>
<dbReference type="InterPro" id="IPR052200">
    <property type="entry name" value="Protoporphyrinogen_IX_DH"/>
</dbReference>
<dbReference type="InterPro" id="IPR008254">
    <property type="entry name" value="Flavodoxin/NO_synth"/>
</dbReference>
<dbReference type="PANTHER" id="PTHR38030:SF2">
    <property type="entry name" value="PROTOPORPHYRINOGEN IX DEHYDROGENASE [QUINONE]"/>
    <property type="match status" value="1"/>
</dbReference>
<dbReference type="GO" id="GO:0010181">
    <property type="term" value="F:FMN binding"/>
    <property type="evidence" value="ECO:0007669"/>
    <property type="project" value="InterPro"/>
</dbReference>
<feature type="domain" description="Flavodoxin-like" evidence="1">
    <location>
        <begin position="3"/>
        <end position="163"/>
    </location>
</feature>
<evidence type="ECO:0000313" key="3">
    <source>
        <dbReference type="Proteomes" id="UP000677913"/>
    </source>
</evidence>
<gene>
    <name evidence="2" type="ORF">KGA66_03420</name>
</gene>
<dbReference type="AlphaFoldDB" id="A0A8J7WH46"/>
<sequence>MAVLVAYASAYGSTREIAERIGDVIRRSVPRVDVRPIDQVTGLSHYDALVLGSAVHNQAWLPSAEDFVRRNAGLMSTKPLWMFSVGMPAALRGPMRRIAATEEHKLLARFQGVVKPAGHRLFSGVIAAHEISKTGRIIFLLMGGRYGDYRDWAAIERWADGIGRSLSEPARRHVPARHLLRRAR</sequence>